<organism evidence="1 2">
    <name type="scientific">Pseudozobellia thermophila</name>
    <dbReference type="NCBI Taxonomy" id="192903"/>
    <lineage>
        <taxon>Bacteria</taxon>
        <taxon>Pseudomonadati</taxon>
        <taxon>Bacteroidota</taxon>
        <taxon>Flavobacteriia</taxon>
        <taxon>Flavobacteriales</taxon>
        <taxon>Flavobacteriaceae</taxon>
        <taxon>Pseudozobellia</taxon>
    </lineage>
</organism>
<sequence>MGGLKTGAVNLVRQMTGRNRKKTALVCAMGMLYGICTGFSQTPDVVRAEYMLMPKNKSDAQLSRFKLLVNFPIGVGDSNNLVFGSEYNRLAYDLQKELPFSSAGLKQFHILDVNMAYVWKFSRRWRFIGVLTPRLASTLTAPLENGDFSINATIGFLKEKKNVDKPEMLVLGIAYNSTVALRIPLPIVYYEKRFRPDWSFVVGIPKTGIKYHFKKKHQFQSEFIFDGYYVNLQSNIVLPNTVTASSVSSSAALVTLGYQYKLAKNTFFYGYVGHTVFQDGVLRDSDRNGIFTLNDDLGLYFRTGFRVGL</sequence>
<accession>A0A1M6HRX7</accession>
<dbReference type="AlphaFoldDB" id="A0A1M6HRX7"/>
<dbReference type="STRING" id="192903.SAMN04488513_103154"/>
<dbReference type="EMBL" id="FQYU01000003">
    <property type="protein sequence ID" value="SHJ24937.1"/>
    <property type="molecule type" value="Genomic_DNA"/>
</dbReference>
<reference evidence="2" key="1">
    <citation type="submission" date="2016-11" db="EMBL/GenBank/DDBJ databases">
        <authorList>
            <person name="Varghese N."/>
            <person name="Submissions S."/>
        </authorList>
    </citation>
    <scope>NUCLEOTIDE SEQUENCE [LARGE SCALE GENOMIC DNA]</scope>
    <source>
        <strain evidence="2">DSM 19858</strain>
    </source>
</reference>
<dbReference type="Proteomes" id="UP000184543">
    <property type="component" value="Unassembled WGS sequence"/>
</dbReference>
<evidence type="ECO:0000313" key="1">
    <source>
        <dbReference type="EMBL" id="SHJ24937.1"/>
    </source>
</evidence>
<proteinExistence type="predicted"/>
<gene>
    <name evidence="1" type="ORF">SAMN04488513_103154</name>
</gene>
<keyword evidence="2" id="KW-1185">Reference proteome</keyword>
<name>A0A1M6HRX7_9FLAO</name>
<protein>
    <recommendedName>
        <fullName evidence="3">Outer membrane protein beta-barrel domain-containing protein</fullName>
    </recommendedName>
</protein>
<evidence type="ECO:0000313" key="2">
    <source>
        <dbReference type="Proteomes" id="UP000184543"/>
    </source>
</evidence>
<evidence type="ECO:0008006" key="3">
    <source>
        <dbReference type="Google" id="ProtNLM"/>
    </source>
</evidence>